<gene>
    <name evidence="2" type="ORF">ARALYDRAFT_347700</name>
</gene>
<dbReference type="GO" id="GO:0005737">
    <property type="term" value="C:cytoplasm"/>
    <property type="evidence" value="ECO:0007669"/>
    <property type="project" value="TreeGrafter"/>
</dbReference>
<name>D7LMV1_ARALL</name>
<evidence type="ECO:0000313" key="3">
    <source>
        <dbReference type="Proteomes" id="UP000008694"/>
    </source>
</evidence>
<evidence type="ECO:0000313" key="2">
    <source>
        <dbReference type="EMBL" id="EFH52022.1"/>
    </source>
</evidence>
<dbReference type="Proteomes" id="UP000008694">
    <property type="component" value="Unassembled WGS sequence"/>
</dbReference>
<sequence>MYSFLHLLADPCSVSGIAKLEHVKRLEIKFCVRMFREQLHLSLKIGRDLVRLLQDLVYISEFEDIWNDKVSNHYSDTSQFYRLKTSSRQNHHTEQSAKLALFYDWLFFDDRIDNIIMNVEPAALLMVRSTAVSVCYVLGYQSKT</sequence>
<dbReference type="Pfam" id="PF10189">
    <property type="entry name" value="Ints3_N"/>
    <property type="match status" value="1"/>
</dbReference>
<dbReference type="InterPro" id="IPR019333">
    <property type="entry name" value="INTS3_N"/>
</dbReference>
<dbReference type="PANTHER" id="PTHR13587">
    <property type="entry name" value="INTEGRATOR COMPLEX SUBUNIT 3"/>
    <property type="match status" value="1"/>
</dbReference>
<feature type="domain" description="Integrator complex subunit 3 N-terminal" evidence="1">
    <location>
        <begin position="1"/>
        <end position="88"/>
    </location>
</feature>
<keyword evidence="3" id="KW-1185">Reference proteome</keyword>
<dbReference type="eggNOG" id="KOG4262">
    <property type="taxonomic scope" value="Eukaryota"/>
</dbReference>
<dbReference type="InterPro" id="IPR045334">
    <property type="entry name" value="INTS3"/>
</dbReference>
<dbReference type="STRING" id="81972.D7LMV1"/>
<protein>
    <recommendedName>
        <fullName evidence="1">Integrator complex subunit 3 N-terminal domain-containing protein</fullName>
    </recommendedName>
</protein>
<dbReference type="Gramene" id="fgenesh1_pg.C_scaffold_5001092">
    <property type="protein sequence ID" value="fgenesh1_pg.C_scaffold_5001092"/>
    <property type="gene ID" value="fgenesh1_pg.C_scaffold_5001092"/>
</dbReference>
<dbReference type="PANTHER" id="PTHR13587:SF7">
    <property type="entry name" value="INTEGRATOR COMPLEX SUBUNIT 3"/>
    <property type="match status" value="1"/>
</dbReference>
<evidence type="ECO:0000259" key="1">
    <source>
        <dbReference type="Pfam" id="PF10189"/>
    </source>
</evidence>
<organism evidence="3">
    <name type="scientific">Arabidopsis lyrata subsp. lyrata</name>
    <name type="common">Lyre-leaved rock-cress</name>
    <dbReference type="NCBI Taxonomy" id="81972"/>
    <lineage>
        <taxon>Eukaryota</taxon>
        <taxon>Viridiplantae</taxon>
        <taxon>Streptophyta</taxon>
        <taxon>Embryophyta</taxon>
        <taxon>Tracheophyta</taxon>
        <taxon>Spermatophyta</taxon>
        <taxon>Magnoliopsida</taxon>
        <taxon>eudicotyledons</taxon>
        <taxon>Gunneridae</taxon>
        <taxon>Pentapetalae</taxon>
        <taxon>rosids</taxon>
        <taxon>malvids</taxon>
        <taxon>Brassicales</taxon>
        <taxon>Brassicaceae</taxon>
        <taxon>Camelineae</taxon>
        <taxon>Arabidopsis</taxon>
    </lineage>
</organism>
<dbReference type="EMBL" id="GL348717">
    <property type="protein sequence ID" value="EFH52022.1"/>
    <property type="molecule type" value="Genomic_DNA"/>
</dbReference>
<accession>D7LMV1</accession>
<dbReference type="AlphaFoldDB" id="D7LMV1"/>
<proteinExistence type="predicted"/>
<reference evidence="3" key="1">
    <citation type="journal article" date="2011" name="Nat. Genet.">
        <title>The Arabidopsis lyrata genome sequence and the basis of rapid genome size change.</title>
        <authorList>
            <person name="Hu T.T."/>
            <person name="Pattyn P."/>
            <person name="Bakker E.G."/>
            <person name="Cao J."/>
            <person name="Cheng J.-F."/>
            <person name="Clark R.M."/>
            <person name="Fahlgren N."/>
            <person name="Fawcett J.A."/>
            <person name="Grimwood J."/>
            <person name="Gundlach H."/>
            <person name="Haberer G."/>
            <person name="Hollister J.D."/>
            <person name="Ossowski S."/>
            <person name="Ottilar R.P."/>
            <person name="Salamov A.A."/>
            <person name="Schneeberger K."/>
            <person name="Spannagl M."/>
            <person name="Wang X."/>
            <person name="Yang L."/>
            <person name="Nasrallah M.E."/>
            <person name="Bergelson J."/>
            <person name="Carrington J.C."/>
            <person name="Gaut B.S."/>
            <person name="Schmutz J."/>
            <person name="Mayer K.F.X."/>
            <person name="Van de Peer Y."/>
            <person name="Grigoriev I.V."/>
            <person name="Nordborg M."/>
            <person name="Weigel D."/>
            <person name="Guo Y.-L."/>
        </authorList>
    </citation>
    <scope>NUCLEOTIDE SEQUENCE [LARGE SCALE GENOMIC DNA]</scope>
    <source>
        <strain evidence="3">cv. MN47</strain>
    </source>
</reference>
<dbReference type="HOGENOM" id="CLU_1837840_0_0_1"/>